<evidence type="ECO:0000256" key="9">
    <source>
        <dbReference type="SAM" id="MobiDB-lite"/>
    </source>
</evidence>
<evidence type="ECO:0000256" key="5">
    <source>
        <dbReference type="ARBA" id="ARBA00022801"/>
    </source>
</evidence>
<reference evidence="12" key="1">
    <citation type="submission" date="2021-01" db="EMBL/GenBank/DDBJ databases">
        <authorList>
            <person name="Kaushik A."/>
        </authorList>
    </citation>
    <scope>NUCLEOTIDE SEQUENCE</scope>
    <source>
        <strain evidence="12">AG6-10EEA</strain>
    </source>
</reference>
<dbReference type="Gene3D" id="3.40.390.10">
    <property type="entry name" value="Collagenase (Catalytic Domain)"/>
    <property type="match status" value="1"/>
</dbReference>
<dbReference type="SUPFAM" id="SSF55486">
    <property type="entry name" value="Metalloproteases ('zincins'), catalytic domain"/>
    <property type="match status" value="1"/>
</dbReference>
<evidence type="ECO:0000256" key="8">
    <source>
        <dbReference type="ARBA" id="ARBA00023157"/>
    </source>
</evidence>
<dbReference type="Pfam" id="PF05572">
    <property type="entry name" value="Peptidase_M43"/>
    <property type="match status" value="1"/>
</dbReference>
<evidence type="ECO:0000256" key="4">
    <source>
        <dbReference type="ARBA" id="ARBA00022729"/>
    </source>
</evidence>
<name>A0A8H3H9Z5_9AGAM</name>
<organism evidence="12 13">
    <name type="scientific">Rhizoctonia solani</name>
    <dbReference type="NCBI Taxonomy" id="456999"/>
    <lineage>
        <taxon>Eukaryota</taxon>
        <taxon>Fungi</taxon>
        <taxon>Dikarya</taxon>
        <taxon>Basidiomycota</taxon>
        <taxon>Agaricomycotina</taxon>
        <taxon>Agaricomycetes</taxon>
        <taxon>Cantharellales</taxon>
        <taxon>Ceratobasidiaceae</taxon>
        <taxon>Rhizoctonia</taxon>
    </lineage>
</organism>
<keyword evidence="4 10" id="KW-0732">Signal</keyword>
<dbReference type="Proteomes" id="UP000663853">
    <property type="component" value="Unassembled WGS sequence"/>
</dbReference>
<dbReference type="CDD" id="cd12263">
    <property type="entry name" value="RRM_ABT1_like"/>
    <property type="match status" value="1"/>
</dbReference>
<dbReference type="GO" id="GO:0006508">
    <property type="term" value="P:proteolysis"/>
    <property type="evidence" value="ECO:0007669"/>
    <property type="project" value="UniProtKB-KW"/>
</dbReference>
<dbReference type="InterPro" id="IPR024079">
    <property type="entry name" value="MetalloPept_cat_dom_sf"/>
</dbReference>
<feature type="compositionally biased region" description="Acidic residues" evidence="9">
    <location>
        <begin position="362"/>
        <end position="378"/>
    </location>
</feature>
<dbReference type="GO" id="GO:0046872">
    <property type="term" value="F:metal ion binding"/>
    <property type="evidence" value="ECO:0007669"/>
    <property type="project" value="UniProtKB-KW"/>
</dbReference>
<sequence length="572" mass="62024">MLSLRFIIAATMASVVAALPTNTTGARTCGSVLSAVEMAAAEEYFNAHKPTSDMSTFAATLNVYWHVISANNTPNGGNVPNSQIQDSIKVLNQDYVRSGLSFVMAGVDRTVNSYWYNTSPGSPQETSMKNTLRKGGASDLNVYSVGEIVDPETGKPGILGYATFPSSYTTEPQDDGVVLKFTTVPGGSAAPYNLGRTLTHEVGHWVGLYHTFQGGCTPPGDYVEDTASEASPAFGCPVGRDTCPAPGVDPIRNFMDYTDDACMEGILWAIHVTAIGKLRSSSLLPVASPHFLLSNSSGSDRNSISYKFTGAGGGNMGRKFGLTGPTRAGEALDTADYVEGSSKDHDDSGPVSGGEGSQQEGEASEEDSEEYTSEDEDSQNLGKTVQSLPGDALAEFEKAQQKADPKRAYLRKKHTATKKVHYTEGWVEFESKHVARSVAEMLNAQPIGGKKGTRWRDDIWTMKYLPKFKWNMLTEQVAQESAAHTARLRVELSQSKAEQRDYLRNVELARVLEKRAQRKRKSDSNEAETITTALKANEDRVPKAKKARIQNEASNNKHINGETLTSVLSSIF</sequence>
<proteinExistence type="inferred from homology"/>
<evidence type="ECO:0000313" key="13">
    <source>
        <dbReference type="Proteomes" id="UP000663853"/>
    </source>
</evidence>
<protein>
    <recommendedName>
        <fullName evidence="11">Peptidase M43 pregnancy-associated plasma-A domain-containing protein</fullName>
    </recommendedName>
</protein>
<dbReference type="CDD" id="cd04275">
    <property type="entry name" value="ZnMc_pappalysin_like"/>
    <property type="match status" value="1"/>
</dbReference>
<dbReference type="PANTHER" id="PTHR47466:SF1">
    <property type="entry name" value="METALLOPROTEASE MEP1 (AFU_ORTHOLOGUE AFUA_1G07730)-RELATED"/>
    <property type="match status" value="1"/>
</dbReference>
<evidence type="ECO:0000256" key="7">
    <source>
        <dbReference type="ARBA" id="ARBA00023049"/>
    </source>
</evidence>
<evidence type="ECO:0000256" key="6">
    <source>
        <dbReference type="ARBA" id="ARBA00022833"/>
    </source>
</evidence>
<evidence type="ECO:0000256" key="2">
    <source>
        <dbReference type="ARBA" id="ARBA00022670"/>
    </source>
</evidence>
<keyword evidence="5" id="KW-0378">Hydrolase</keyword>
<keyword evidence="3" id="KW-0479">Metal-binding</keyword>
<feature type="domain" description="Peptidase M43 pregnancy-associated plasma-A" evidence="11">
    <location>
        <begin position="159"/>
        <end position="259"/>
    </location>
</feature>
<keyword evidence="8" id="KW-1015">Disulfide bond</keyword>
<feature type="chain" id="PRO_5034781023" description="Peptidase M43 pregnancy-associated plasma-A domain-containing protein" evidence="10">
    <location>
        <begin position="19"/>
        <end position="572"/>
    </location>
</feature>
<feature type="region of interest" description="Disordered" evidence="9">
    <location>
        <begin position="338"/>
        <end position="384"/>
    </location>
</feature>
<dbReference type="EMBL" id="CAJMXA010003676">
    <property type="protein sequence ID" value="CAE6510710.1"/>
    <property type="molecule type" value="Genomic_DNA"/>
</dbReference>
<comment type="similarity">
    <text evidence="1">Belongs to the peptidase M43B family.</text>
</comment>
<evidence type="ECO:0000313" key="12">
    <source>
        <dbReference type="EMBL" id="CAE6510710.1"/>
    </source>
</evidence>
<dbReference type="InterPro" id="IPR034353">
    <property type="entry name" value="ABT1/ESF2_RRM"/>
</dbReference>
<comment type="caution">
    <text evidence="12">The sequence shown here is derived from an EMBL/GenBank/DDBJ whole genome shotgun (WGS) entry which is preliminary data.</text>
</comment>
<dbReference type="AlphaFoldDB" id="A0A8H3H9Z5"/>
<dbReference type="InterPro" id="IPR008754">
    <property type="entry name" value="Peptidase_M43"/>
</dbReference>
<evidence type="ECO:0000256" key="3">
    <source>
        <dbReference type="ARBA" id="ARBA00022723"/>
    </source>
</evidence>
<feature type="signal peptide" evidence="10">
    <location>
        <begin position="1"/>
        <end position="18"/>
    </location>
</feature>
<dbReference type="GO" id="GO:0008237">
    <property type="term" value="F:metallopeptidase activity"/>
    <property type="evidence" value="ECO:0007669"/>
    <property type="project" value="UniProtKB-KW"/>
</dbReference>
<evidence type="ECO:0000256" key="1">
    <source>
        <dbReference type="ARBA" id="ARBA00008721"/>
    </source>
</evidence>
<keyword evidence="6" id="KW-0862">Zinc</keyword>
<keyword evidence="2" id="KW-0645">Protease</keyword>
<dbReference type="PANTHER" id="PTHR47466">
    <property type="match status" value="1"/>
</dbReference>
<keyword evidence="7" id="KW-0482">Metalloprotease</keyword>
<evidence type="ECO:0000256" key="10">
    <source>
        <dbReference type="SAM" id="SignalP"/>
    </source>
</evidence>
<gene>
    <name evidence="12" type="ORF">RDB_LOCUS127355</name>
</gene>
<feature type="region of interest" description="Disordered" evidence="9">
    <location>
        <begin position="515"/>
        <end position="552"/>
    </location>
</feature>
<accession>A0A8H3H9Z5</accession>
<evidence type="ECO:0000259" key="11">
    <source>
        <dbReference type="Pfam" id="PF05572"/>
    </source>
</evidence>